<dbReference type="STRING" id="1267423.SAMN05216290_1961"/>
<reference evidence="4" key="1">
    <citation type="submission" date="2016-10" db="EMBL/GenBank/DDBJ databases">
        <authorList>
            <person name="Varghese N."/>
            <person name="Submissions S."/>
        </authorList>
    </citation>
    <scope>NUCLEOTIDE SEQUENCE [LARGE SCALE GENOMIC DNA]</scope>
    <source>
        <strain evidence="4">CGMCC 1.12402</strain>
    </source>
</reference>
<dbReference type="Pfam" id="PF02625">
    <property type="entry name" value="XdhC_CoxI"/>
    <property type="match status" value="1"/>
</dbReference>
<sequence length="336" mass="36960">MLDIVSRIQQLVDKEKPFALARVIKTWRSSPRPVGSAMAVTAKGEMIGSVSGGCVENAVVKKAIEVLNSGVPEVVEFGIADDDAWEVGLSCGGALTVLITPFMEDDGWSKFNEFLTEQLDFFLLTPLSGGRNSNPILMEHLDDELPDNPVLKQNITDAYKDGLPGAIVESRVGDEYFVHFFRKKPLLLLIGSAHITAELLVLAKMFGFESVVIDPRDTFAKKTDMPQQPDQLLVKWPQQVLKGFPLTKNTYVVILSHDPKIDDEALKIVLPSQVKYVGALGSKKTHQRRVIRLEDYGFTAPQIERIDAPIGIPIGSQTPKEIALSVMAGIIKAKNL</sequence>
<feature type="domain" description="XdhC Rossmann" evidence="2">
    <location>
        <begin position="187"/>
        <end position="330"/>
    </location>
</feature>
<protein>
    <submittedName>
        <fullName evidence="3">Xanthine dehydrogenase accessory factor</fullName>
    </submittedName>
</protein>
<dbReference type="AlphaFoldDB" id="A0A1I0Q3Y9"/>
<dbReference type="Gene3D" id="3.40.50.720">
    <property type="entry name" value="NAD(P)-binding Rossmann-like Domain"/>
    <property type="match status" value="1"/>
</dbReference>
<proteinExistence type="predicted"/>
<dbReference type="InterPro" id="IPR027051">
    <property type="entry name" value="XdhC_Rossmann_dom"/>
</dbReference>
<dbReference type="InterPro" id="IPR052698">
    <property type="entry name" value="MoCofactor_Util/Proc"/>
</dbReference>
<feature type="domain" description="XdhC- CoxI" evidence="1">
    <location>
        <begin position="12"/>
        <end position="78"/>
    </location>
</feature>
<dbReference type="InterPro" id="IPR003777">
    <property type="entry name" value="XdhC_CoxI"/>
</dbReference>
<dbReference type="Proteomes" id="UP000199437">
    <property type="component" value="Unassembled WGS sequence"/>
</dbReference>
<dbReference type="GeneID" id="99986678"/>
<name>A0A1I0Q3Y9_9BACT</name>
<dbReference type="RefSeq" id="WP_090258405.1">
    <property type="nucleotide sequence ID" value="NZ_FOIR01000002.1"/>
</dbReference>
<organism evidence="3 4">
    <name type="scientific">Roseivirga pacifica</name>
    <dbReference type="NCBI Taxonomy" id="1267423"/>
    <lineage>
        <taxon>Bacteria</taxon>
        <taxon>Pseudomonadati</taxon>
        <taxon>Bacteroidota</taxon>
        <taxon>Cytophagia</taxon>
        <taxon>Cytophagales</taxon>
        <taxon>Roseivirgaceae</taxon>
        <taxon>Roseivirga</taxon>
    </lineage>
</organism>
<dbReference type="EMBL" id="FOIR01000002">
    <property type="protein sequence ID" value="SEW21251.1"/>
    <property type="molecule type" value="Genomic_DNA"/>
</dbReference>
<dbReference type="OrthoDB" id="9773039at2"/>
<evidence type="ECO:0000313" key="4">
    <source>
        <dbReference type="Proteomes" id="UP000199437"/>
    </source>
</evidence>
<dbReference type="Pfam" id="PF13478">
    <property type="entry name" value="XdhC_C"/>
    <property type="match status" value="1"/>
</dbReference>
<dbReference type="PANTHER" id="PTHR30388:SF4">
    <property type="entry name" value="MOLYBDENUM COFACTOR INSERTION CHAPERONE PAOD"/>
    <property type="match status" value="1"/>
</dbReference>
<keyword evidence="4" id="KW-1185">Reference proteome</keyword>
<evidence type="ECO:0000313" key="3">
    <source>
        <dbReference type="EMBL" id="SEW21251.1"/>
    </source>
</evidence>
<accession>A0A1I0Q3Y9</accession>
<dbReference type="PANTHER" id="PTHR30388">
    <property type="entry name" value="ALDEHYDE OXIDOREDUCTASE MOLYBDENUM COFACTOR ASSEMBLY PROTEIN"/>
    <property type="match status" value="1"/>
</dbReference>
<evidence type="ECO:0000259" key="2">
    <source>
        <dbReference type="Pfam" id="PF13478"/>
    </source>
</evidence>
<evidence type="ECO:0000259" key="1">
    <source>
        <dbReference type="Pfam" id="PF02625"/>
    </source>
</evidence>
<gene>
    <name evidence="3" type="ORF">SAMN05216290_1961</name>
</gene>